<reference evidence="4" key="1">
    <citation type="submission" date="2006-10" db="EMBL/GenBank/DDBJ databases">
        <title>Complete sequence of Solibacter usitatus Ellin6076.</title>
        <authorList>
            <consortium name="US DOE Joint Genome Institute"/>
            <person name="Copeland A."/>
            <person name="Lucas S."/>
            <person name="Lapidus A."/>
            <person name="Barry K."/>
            <person name="Detter J.C."/>
            <person name="Glavina del Rio T."/>
            <person name="Hammon N."/>
            <person name="Israni S."/>
            <person name="Dalin E."/>
            <person name="Tice H."/>
            <person name="Pitluck S."/>
            <person name="Thompson L.S."/>
            <person name="Brettin T."/>
            <person name="Bruce D."/>
            <person name="Han C."/>
            <person name="Tapia R."/>
            <person name="Gilna P."/>
            <person name="Schmutz J."/>
            <person name="Larimer F."/>
            <person name="Land M."/>
            <person name="Hauser L."/>
            <person name="Kyrpides N."/>
            <person name="Mikhailova N."/>
            <person name="Janssen P.H."/>
            <person name="Kuske C.R."/>
            <person name="Richardson P."/>
        </authorList>
    </citation>
    <scope>NUCLEOTIDE SEQUENCE</scope>
    <source>
        <strain evidence="4">Ellin6076</strain>
    </source>
</reference>
<dbReference type="OrthoDB" id="9795222at2"/>
<name>Q024F0_SOLUE</name>
<organism evidence="4">
    <name type="scientific">Solibacter usitatus (strain Ellin6076)</name>
    <dbReference type="NCBI Taxonomy" id="234267"/>
    <lineage>
        <taxon>Bacteria</taxon>
        <taxon>Pseudomonadati</taxon>
        <taxon>Acidobacteriota</taxon>
        <taxon>Terriglobia</taxon>
        <taxon>Bryobacterales</taxon>
        <taxon>Solibacteraceae</taxon>
        <taxon>Candidatus Solibacter</taxon>
    </lineage>
</organism>
<dbReference type="KEGG" id="sus:Acid_2637"/>
<dbReference type="EMBL" id="CP000473">
    <property type="protein sequence ID" value="ABJ83626.1"/>
    <property type="molecule type" value="Genomic_DNA"/>
</dbReference>
<dbReference type="Gene3D" id="2.160.20.10">
    <property type="entry name" value="Single-stranded right-handed beta-helix, Pectin lyase-like"/>
    <property type="match status" value="2"/>
</dbReference>
<dbReference type="SUPFAM" id="SSF63829">
    <property type="entry name" value="Calcium-dependent phosphotriesterase"/>
    <property type="match status" value="1"/>
</dbReference>
<feature type="domain" description="SMP-30/Gluconolactonase/LRE-like region" evidence="2">
    <location>
        <begin position="840"/>
        <end position="934"/>
    </location>
</feature>
<dbReference type="eggNOG" id="COG3386">
    <property type="taxonomic scope" value="Bacteria"/>
</dbReference>
<dbReference type="GO" id="GO:0016787">
    <property type="term" value="F:hydrolase activity"/>
    <property type="evidence" value="ECO:0007669"/>
    <property type="project" value="UniProtKB-KW"/>
</dbReference>
<dbReference type="InterPro" id="IPR051262">
    <property type="entry name" value="SMP-30/CGR1_Lactonase"/>
</dbReference>
<protein>
    <submittedName>
        <fullName evidence="4">SMP-30/Gluconolaconase/LRE domain protein</fullName>
    </submittedName>
</protein>
<dbReference type="InParanoid" id="Q024F0"/>
<dbReference type="InterPro" id="IPR011042">
    <property type="entry name" value="6-blade_b-propeller_TolB-like"/>
</dbReference>
<dbReference type="InterPro" id="IPR024535">
    <property type="entry name" value="RHGA/B-epi-like_pectate_lyase"/>
</dbReference>
<dbReference type="AlphaFoldDB" id="Q024F0"/>
<feature type="domain" description="Rhamnogalacturonase A/B/Epimerase-like pectate lyase" evidence="3">
    <location>
        <begin position="354"/>
        <end position="434"/>
    </location>
</feature>
<evidence type="ECO:0000259" key="3">
    <source>
        <dbReference type="Pfam" id="PF12708"/>
    </source>
</evidence>
<dbReference type="eggNOG" id="COG5434">
    <property type="taxonomic scope" value="Bacteria"/>
</dbReference>
<proteinExistence type="predicted"/>
<gene>
    <name evidence="4" type="ordered locus">Acid_2637</name>
</gene>
<evidence type="ECO:0000313" key="4">
    <source>
        <dbReference type="EMBL" id="ABJ83626.1"/>
    </source>
</evidence>
<accession>Q024F0</accession>
<feature type="domain" description="Rhamnogalacturonase A/B/Epimerase-like pectate lyase" evidence="3">
    <location>
        <begin position="36"/>
        <end position="215"/>
    </location>
</feature>
<dbReference type="PANTHER" id="PTHR47572">
    <property type="entry name" value="LIPOPROTEIN-RELATED"/>
    <property type="match status" value="1"/>
</dbReference>
<evidence type="ECO:0000256" key="1">
    <source>
        <dbReference type="ARBA" id="ARBA00022801"/>
    </source>
</evidence>
<dbReference type="CAZy" id="GH55">
    <property type="family name" value="Glycoside Hydrolase Family 55"/>
</dbReference>
<evidence type="ECO:0000259" key="2">
    <source>
        <dbReference type="Pfam" id="PF08450"/>
    </source>
</evidence>
<dbReference type="PANTHER" id="PTHR47572:SF4">
    <property type="entry name" value="LACTONASE DRP35"/>
    <property type="match status" value="1"/>
</dbReference>
<dbReference type="HOGENOM" id="CLU_303632_0_0_0"/>
<dbReference type="InterPro" id="IPR011050">
    <property type="entry name" value="Pectin_lyase_fold/virulence"/>
</dbReference>
<dbReference type="InterPro" id="IPR013658">
    <property type="entry name" value="SGL"/>
</dbReference>
<dbReference type="InterPro" id="IPR012334">
    <property type="entry name" value="Pectin_lyas_fold"/>
</dbReference>
<dbReference type="STRING" id="234267.Acid_2637"/>
<dbReference type="Pfam" id="PF12708">
    <property type="entry name" value="Pect-lyase_RHGA_epim"/>
    <property type="match status" value="2"/>
</dbReference>
<sequence length="953" mass="102629" precursor="true">MLKRILAGLIAAAVLPAASYYTLRLEDSKAVYLTPGDGAADASDTIQQAIDKVQAAAGEGIVFVPEGRYRLTKTVYIPAAIRLIGYGATRPVFVLGPNTPGYQDPANEKYMIFFSGRGRGEAGAGTFYSGMSNIDLEVLAGNAGAVGVRGKYAQHCILAHMDFRIGSGLAGVHETGNVMEDVSFHGGQYGIWTGTPSPGWQLTLVDARFEGQREAAIREKAAGLTLVRPHFRSVPTAISIDAGSHEELWVKDARFEDISGPAVIVSLEENPRTQINIENAVCRRVPVFASLRDSGRQFTAPGEVYAVPVFSHGLRFADIGAAPITSSVFEIEKLTAMPAPVKSDLPDLPSRDSWVNIRSLGAKGDGSSDDTEVFRKAVAAHRAIYLPQGKYVISDTIALRPDTVLIGLHPSATQLVLRDSTAAFQGVGAPKPMIEAPQRGSNIVIGLGLYTNGINPRAVAAKWMAGAGSLMNDVRFLGGHGTSKLEGGRDNPYNNAHSADPDLNRRWDGQYPSLWVTDGGGGTFFDIWTPSTFAQSGMLVSNTATEGRIYQMSSEHHVRYEVQLHNVSNWKVYALQTEEERGEGGFALPLEIQSSSNITVANFHIYRVISSFQPFPYAVKVLNSRDIRFRNIHCYSNSKVSFDSAIYDQTHDSALRQREFAWLTLSGAAPAARTRPASTVLDAAAKVEKLAGGFYNISGGAASPAGDFYFVDAHWQRIYRWSGQLSTVRDNPLDPVNLAFDKAGNLMVVSYAGAGMVYSFKPGSPESEITLLTPQPAAPRPGMIPVLPVSDWRMNPQTLAQPHRQYVSPDGSTFIPAGQDFVSGAMSWGVKSSALLRGFGLAAAAQGKPVYLTSESEVTTWQASLTPAGGMTDFKVFANQGGESVAVDEKGNVYVAAGQIFVYDPAGRLIETIDVPERPLQLVFGGADGKTLFVPARTSLYAVRTKFAGRRAQ</sequence>
<dbReference type="SUPFAM" id="SSF51126">
    <property type="entry name" value="Pectin lyase-like"/>
    <property type="match status" value="2"/>
</dbReference>
<dbReference type="Gene3D" id="2.120.10.30">
    <property type="entry name" value="TolB, C-terminal domain"/>
    <property type="match status" value="2"/>
</dbReference>
<keyword evidence="1" id="KW-0378">Hydrolase</keyword>
<dbReference type="Pfam" id="PF08450">
    <property type="entry name" value="SGL"/>
    <property type="match status" value="1"/>
</dbReference>